<reference evidence="1" key="1">
    <citation type="submission" date="2020-03" db="EMBL/GenBank/DDBJ databases">
        <title>The deep terrestrial virosphere.</title>
        <authorList>
            <person name="Holmfeldt K."/>
            <person name="Nilsson E."/>
            <person name="Simone D."/>
            <person name="Lopez-Fernandez M."/>
            <person name="Wu X."/>
            <person name="de Brujin I."/>
            <person name="Lundin D."/>
            <person name="Andersson A."/>
            <person name="Bertilsson S."/>
            <person name="Dopson M."/>
        </authorList>
    </citation>
    <scope>NUCLEOTIDE SEQUENCE</scope>
    <source>
        <strain evidence="3">MM415A01717</strain>
        <strain evidence="2">MM415B01221</strain>
        <strain evidence="1">TM448A03544</strain>
    </source>
</reference>
<proteinExistence type="predicted"/>
<gene>
    <name evidence="3" type="ORF">MM415A01717_0008</name>
    <name evidence="2" type="ORF">MM415B01221_0013</name>
    <name evidence="1" type="ORF">TM448A03544_0005</name>
</gene>
<evidence type="ECO:0000313" key="2">
    <source>
        <dbReference type="EMBL" id="QJA59904.1"/>
    </source>
</evidence>
<accession>A0A6H2A0U3</accession>
<evidence type="ECO:0000313" key="3">
    <source>
        <dbReference type="EMBL" id="QJA75736.1"/>
    </source>
</evidence>
<dbReference type="EMBL" id="MT141388">
    <property type="protein sequence ID" value="QJA59904.1"/>
    <property type="molecule type" value="Genomic_DNA"/>
</dbReference>
<evidence type="ECO:0000313" key="1">
    <source>
        <dbReference type="EMBL" id="QJA53444.1"/>
    </source>
</evidence>
<dbReference type="AlphaFoldDB" id="A0A6H2A0U3"/>
<organism evidence="1">
    <name type="scientific">viral metagenome</name>
    <dbReference type="NCBI Taxonomy" id="1070528"/>
    <lineage>
        <taxon>unclassified sequences</taxon>
        <taxon>metagenomes</taxon>
        <taxon>organismal metagenomes</taxon>
    </lineage>
</organism>
<sequence length="73" mass="8509">MSEEEEKEEEEFDKAVGQFRLNLNGIMNPLRMYGQGHYVDTAKEEIVSLAIQLHLKLYGVDIPYQVNGDKLHW</sequence>
<dbReference type="EMBL" id="MT142182">
    <property type="protein sequence ID" value="QJA75736.1"/>
    <property type="molecule type" value="Genomic_DNA"/>
</dbReference>
<dbReference type="EMBL" id="MT144422">
    <property type="protein sequence ID" value="QJA53444.1"/>
    <property type="molecule type" value="Genomic_DNA"/>
</dbReference>
<name>A0A6H2A0U3_9ZZZZ</name>
<protein>
    <submittedName>
        <fullName evidence="1">Uncharacterized protein</fullName>
    </submittedName>
</protein>